<dbReference type="PANTHER" id="PTHR34606">
    <property type="entry name" value="BON DOMAIN-CONTAINING PROTEIN"/>
    <property type="match status" value="1"/>
</dbReference>
<dbReference type="EMBL" id="FCOF02000008">
    <property type="protein sequence ID" value="SAK57637.1"/>
    <property type="molecule type" value="Genomic_DNA"/>
</dbReference>
<evidence type="ECO:0000259" key="1">
    <source>
        <dbReference type="PROSITE" id="PS50914"/>
    </source>
</evidence>
<dbReference type="Proteomes" id="UP000054870">
    <property type="component" value="Unassembled WGS sequence"/>
</dbReference>
<reference evidence="2" key="1">
    <citation type="submission" date="2016-01" db="EMBL/GenBank/DDBJ databases">
        <authorList>
            <person name="Peeters C."/>
        </authorList>
    </citation>
    <scope>NUCLEOTIDE SEQUENCE [LARGE SCALE GENOMIC DNA]</scope>
    <source>
        <strain evidence="2">LMG 29318</strain>
    </source>
</reference>
<dbReference type="InterPro" id="IPR051686">
    <property type="entry name" value="Lipoprotein_DolP"/>
</dbReference>
<evidence type="ECO:0000313" key="2">
    <source>
        <dbReference type="EMBL" id="SAK57637.1"/>
    </source>
</evidence>
<dbReference type="InterPro" id="IPR007055">
    <property type="entry name" value="BON_dom"/>
</dbReference>
<comment type="caution">
    <text evidence="2">The sequence shown here is derived from an EMBL/GenBank/DDBJ whole genome shotgun (WGS) entry which is preliminary data.</text>
</comment>
<dbReference type="Gene3D" id="3.30.1340.30">
    <property type="match status" value="1"/>
</dbReference>
<dbReference type="PANTHER" id="PTHR34606:SF15">
    <property type="entry name" value="BON DOMAIN-CONTAINING PROTEIN"/>
    <property type="match status" value="1"/>
</dbReference>
<accession>A0A158AKP1</accession>
<protein>
    <submittedName>
        <fullName evidence="2">Transport-associated protein</fullName>
    </submittedName>
</protein>
<dbReference type="AlphaFoldDB" id="A0A158AKP1"/>
<name>A0A158AKP1_9BURK</name>
<proteinExistence type="predicted"/>
<organism evidence="2 3">
    <name type="scientific">Caballeronia catudaia</name>
    <dbReference type="NCBI Taxonomy" id="1777136"/>
    <lineage>
        <taxon>Bacteria</taxon>
        <taxon>Pseudomonadati</taxon>
        <taxon>Pseudomonadota</taxon>
        <taxon>Betaproteobacteria</taxon>
        <taxon>Burkholderiales</taxon>
        <taxon>Burkholderiaceae</taxon>
        <taxon>Caballeronia</taxon>
    </lineage>
</organism>
<sequence>MRASLLLAGAAECVVQVTTIMAANNTMKFIRILRLTIGVAAVSASFYGYAQNGASAPVGASSAATAASTTPGAAKSAKAADRALRRRILTALADAKGMRASGITVRVTNGDVLLEGWVPEQAQMDQATRVAQGVQGVKSVRNTLTLSTF</sequence>
<dbReference type="InterPro" id="IPR014004">
    <property type="entry name" value="Transpt-assoc_nodulatn_dom_bac"/>
</dbReference>
<gene>
    <name evidence="2" type="ORF">AWB75_02251</name>
</gene>
<keyword evidence="3" id="KW-1185">Reference proteome</keyword>
<dbReference type="PROSITE" id="PS50914">
    <property type="entry name" value="BON"/>
    <property type="match status" value="1"/>
</dbReference>
<evidence type="ECO:0000313" key="3">
    <source>
        <dbReference type="Proteomes" id="UP000054870"/>
    </source>
</evidence>
<feature type="domain" description="BON" evidence="1">
    <location>
        <begin position="80"/>
        <end position="148"/>
    </location>
</feature>
<dbReference type="Pfam" id="PF04972">
    <property type="entry name" value="BON"/>
    <property type="match status" value="1"/>
</dbReference>
<dbReference type="SMART" id="SM00749">
    <property type="entry name" value="BON"/>
    <property type="match status" value="1"/>
</dbReference>